<evidence type="ECO:0000259" key="1">
    <source>
        <dbReference type="Pfam" id="PF06172"/>
    </source>
</evidence>
<dbReference type="PANTHER" id="PTHR33387">
    <property type="entry name" value="RMLC-LIKE JELLY ROLL FOLD PROTEIN"/>
    <property type="match status" value="1"/>
</dbReference>
<dbReference type="Gene3D" id="2.60.120.10">
    <property type="entry name" value="Jelly Rolls"/>
    <property type="match status" value="1"/>
</dbReference>
<dbReference type="PANTHER" id="PTHR33387:SF3">
    <property type="entry name" value="DUF985 DOMAIN-CONTAINING PROTEIN"/>
    <property type="match status" value="1"/>
</dbReference>
<dbReference type="Proteomes" id="UP000054383">
    <property type="component" value="Unassembled WGS sequence"/>
</dbReference>
<organism evidence="2 3">
    <name type="scientific">Talaromyces islandicus</name>
    <name type="common">Penicillium islandicum</name>
    <dbReference type="NCBI Taxonomy" id="28573"/>
    <lineage>
        <taxon>Eukaryota</taxon>
        <taxon>Fungi</taxon>
        <taxon>Dikarya</taxon>
        <taxon>Ascomycota</taxon>
        <taxon>Pezizomycotina</taxon>
        <taxon>Eurotiomycetes</taxon>
        <taxon>Eurotiomycetidae</taxon>
        <taxon>Eurotiales</taxon>
        <taxon>Trichocomaceae</taxon>
        <taxon>Talaromyces</taxon>
        <taxon>Talaromyces sect. Islandici</taxon>
    </lineage>
</organism>
<dbReference type="Pfam" id="PF06172">
    <property type="entry name" value="Cupin_5"/>
    <property type="match status" value="1"/>
</dbReference>
<gene>
    <name evidence="2" type="ORF">PISL3812_04077</name>
</gene>
<dbReference type="OrthoDB" id="6614653at2759"/>
<dbReference type="SUPFAM" id="SSF51182">
    <property type="entry name" value="RmlC-like cupins"/>
    <property type="match status" value="1"/>
</dbReference>
<dbReference type="InterPro" id="IPR011051">
    <property type="entry name" value="RmlC_Cupin_sf"/>
</dbReference>
<dbReference type="InterPro" id="IPR014710">
    <property type="entry name" value="RmlC-like_jellyroll"/>
</dbReference>
<evidence type="ECO:0000313" key="2">
    <source>
        <dbReference type="EMBL" id="CRG87062.1"/>
    </source>
</evidence>
<reference evidence="2 3" key="1">
    <citation type="submission" date="2015-04" db="EMBL/GenBank/DDBJ databases">
        <authorList>
            <person name="Syromyatnikov M.Y."/>
            <person name="Popov V.N."/>
        </authorList>
    </citation>
    <scope>NUCLEOTIDE SEQUENCE [LARGE SCALE GENOMIC DNA]</scope>
    <source>
        <strain evidence="2">WF-38-12</strain>
    </source>
</reference>
<dbReference type="AlphaFoldDB" id="A0A0U1LVD2"/>
<feature type="domain" description="DUF985" evidence="1">
    <location>
        <begin position="30"/>
        <end position="200"/>
    </location>
</feature>
<evidence type="ECO:0000313" key="3">
    <source>
        <dbReference type="Proteomes" id="UP000054383"/>
    </source>
</evidence>
<dbReference type="OMA" id="GFEFADH"/>
<dbReference type="CDD" id="cd06121">
    <property type="entry name" value="cupin_YML079wp"/>
    <property type="match status" value="1"/>
</dbReference>
<proteinExistence type="predicted"/>
<keyword evidence="3" id="KW-1185">Reference proteome</keyword>
<name>A0A0U1LVD2_TALIS</name>
<accession>A0A0U1LVD2</accession>
<dbReference type="InterPro" id="IPR009327">
    <property type="entry name" value="Cupin_DUF985"/>
</dbReference>
<dbReference type="EMBL" id="CVMT01000003">
    <property type="protein sequence ID" value="CRG87062.1"/>
    <property type="molecule type" value="Genomic_DNA"/>
</dbReference>
<sequence length="224" mass="25059">MSACDPTLTGPLKPSFKAAGDDVPNTAKIEKLIQSLRLLKHPEGGWFAETDRDTLRIPNPFLGKEQQDHGGSLVEYTAKADGDDASRSAMTTIFYLLTPNSPQGRFHRNKGRTVHTLHKGRGRYVLIRTDKAKPGEKAVVETFVVGHDVEKGERLQWIVDGDIYKASYLLPDNEGSEESQEGLLISETVVPGFEFIDHNFLPTNLLPELVDEKQFEELKWLQST</sequence>
<protein>
    <recommendedName>
        <fullName evidence="1">DUF985 domain-containing protein</fullName>
    </recommendedName>
</protein>
<dbReference type="InterPro" id="IPR039935">
    <property type="entry name" value="YML079W-like"/>
</dbReference>